<dbReference type="Pfam" id="PF00069">
    <property type="entry name" value="Pkinase"/>
    <property type="match status" value="1"/>
</dbReference>
<dbReference type="GO" id="GO:0015833">
    <property type="term" value="P:peptide transport"/>
    <property type="evidence" value="ECO:0007669"/>
    <property type="project" value="TreeGrafter"/>
</dbReference>
<dbReference type="SUPFAM" id="SSF56112">
    <property type="entry name" value="Protein kinase-like (PK-like)"/>
    <property type="match status" value="1"/>
</dbReference>
<feature type="compositionally biased region" description="Acidic residues" evidence="1">
    <location>
        <begin position="724"/>
        <end position="735"/>
    </location>
</feature>
<protein>
    <recommendedName>
        <fullName evidence="2">Protein kinase domain-containing protein</fullName>
    </recommendedName>
</protein>
<dbReference type="GO" id="GO:0005524">
    <property type="term" value="F:ATP binding"/>
    <property type="evidence" value="ECO:0007669"/>
    <property type="project" value="InterPro"/>
</dbReference>
<gene>
    <name evidence="3" type="ORF">HfgLR_12610</name>
</gene>
<dbReference type="PROSITE" id="PS50011">
    <property type="entry name" value="PROTEIN_KINASE_DOM"/>
    <property type="match status" value="1"/>
</dbReference>
<evidence type="ECO:0000313" key="3">
    <source>
        <dbReference type="EMBL" id="QOS12658.1"/>
    </source>
</evidence>
<feature type="region of interest" description="Disordered" evidence="1">
    <location>
        <begin position="653"/>
        <end position="743"/>
    </location>
</feature>
<sequence length="1002" mass="109793">MPVPWDSYSPTRRTFLSLLGGSALATTAVSSVAAQSGSSELRVGVGSVPENLNPFTRLTPAKRSILQAVYEPGIVFDDEYEPTPWLFDWTITYGGNFPKVELTPRSGITWSDGEPFTATDISFSYQYLSEYQTLLYGGIDPQLILEVSESDESVVLNLSSSVGSWLETGLRTTMLPAHVWDGNERPRSETIQAPVGTGAYTVEEFSPGSEILLTRRSNREFGDWSPQTPVQQIRFVEQSMTPDTVVESLSNRSVHATAHGGLNWETAPPNNEAISSSSVPSGTVGQLLFNLDRTPFDDRLLRECLIRTFDARTYLAELGPDSTRGQLAVPEDFSPYRSNELTPDDDTRYRAYTHEVDDVVNKARSVLKTPHPDYNYSFRAPLSTSIDSRYDHMLHVDDQPFHIAHKTATSSQAGALKIVLPQEDVTPVTESMFNDWVSLLIEIGIPTELQIIPYSDVIRRVFQERDFDIANVRFTHDSELSSFATIYSTIDTGSSMSLNAMGYNNANAELREALGTRDRVARQQNIEDALLQIYEDIPVYPYHHEQRFNVTSTQFENWTATRQGVTTHKNWVGVTPNPNAQVTTETATPNEESQTTTEPPTATQTETTEVADTGGSSLSFELPNGTGRLGAVGAAVVTAAAAGGWYFSRRGDDEMSQFEEPESSYSPRSNRGDSTDGTASNTESTATEDVPAETDDEEATADQTDGSNDTESEPAATDTTGDADGADESEGDDTTESATNVGSATGAMLFSNISELTDRSYRTTRGYLEEYSCAPTADTTRTLRLFTTTEDADESHTEQLNGAIRHWRALSSHRCVPTLVTDGSEPRPWFAIQPPNGSALSELDALEPDAAVELIEGVSDAVRQAGLYNARHHALSPDAVFYDEDGEPAVIDWGLRPLLDQDVTPYTAPEQLDAGLGETGRPTDIWALGGLAYRALTGEAPFDADSDDELETAILEGETPVPSDVDQSLEAFDDTIRRALTRDLEMRYSSPHHFALDLKGAL</sequence>
<proteinExistence type="predicted"/>
<dbReference type="PANTHER" id="PTHR30290">
    <property type="entry name" value="PERIPLASMIC BINDING COMPONENT OF ABC TRANSPORTER"/>
    <property type="match status" value="1"/>
</dbReference>
<dbReference type="SMART" id="SM00220">
    <property type="entry name" value="S_TKc"/>
    <property type="match status" value="1"/>
</dbReference>
<dbReference type="Gene3D" id="3.40.190.10">
    <property type="entry name" value="Periplasmic binding protein-like II"/>
    <property type="match status" value="1"/>
</dbReference>
<dbReference type="Gene3D" id="1.10.510.10">
    <property type="entry name" value="Transferase(Phosphotransferase) domain 1"/>
    <property type="match status" value="1"/>
</dbReference>
<dbReference type="GO" id="GO:1904680">
    <property type="term" value="F:peptide transmembrane transporter activity"/>
    <property type="evidence" value="ECO:0007669"/>
    <property type="project" value="TreeGrafter"/>
</dbReference>
<dbReference type="EMBL" id="CP063205">
    <property type="protein sequence ID" value="QOS12658.1"/>
    <property type="molecule type" value="Genomic_DNA"/>
</dbReference>
<feature type="compositionally biased region" description="Polar residues" evidence="1">
    <location>
        <begin position="675"/>
        <end position="684"/>
    </location>
</feature>
<feature type="region of interest" description="Disordered" evidence="1">
    <location>
        <begin position="572"/>
        <end position="621"/>
    </location>
</feature>
<name>A0A871BHY6_HALGI</name>
<reference evidence="3" key="1">
    <citation type="journal article" date="2021" name="Front. Microbiol.">
        <title>Cellular and Genomic Properties of Haloferax gibbonsii LR2-5, the Host of Euryarchaeal Virus HFTV1.</title>
        <authorList>
            <person name="Tittes C."/>
            <person name="Schwarzer S."/>
            <person name="Pfeiffer F."/>
            <person name="Dyall-Smith M."/>
            <person name="Rodriguez-Franco M."/>
            <person name="Oksanen H.M."/>
            <person name="Quax T.E.F."/>
        </authorList>
    </citation>
    <scope>NUCLEOTIDE SEQUENCE</scope>
    <source>
        <strain evidence="3">LR2-5</strain>
    </source>
</reference>
<feature type="compositionally biased region" description="Low complexity" evidence="1">
    <location>
        <begin position="588"/>
        <end position="608"/>
    </location>
</feature>
<dbReference type="AlphaFoldDB" id="A0A871BHY6"/>
<dbReference type="InterPro" id="IPR000719">
    <property type="entry name" value="Prot_kinase_dom"/>
</dbReference>
<evidence type="ECO:0000313" key="4">
    <source>
        <dbReference type="Proteomes" id="UP000663064"/>
    </source>
</evidence>
<dbReference type="Proteomes" id="UP000663064">
    <property type="component" value="Chromosome"/>
</dbReference>
<dbReference type="InterPro" id="IPR039424">
    <property type="entry name" value="SBP_5"/>
</dbReference>
<dbReference type="Gene3D" id="3.10.105.10">
    <property type="entry name" value="Dipeptide-binding Protein, Domain 3"/>
    <property type="match status" value="1"/>
</dbReference>
<dbReference type="SUPFAM" id="SSF53850">
    <property type="entry name" value="Periplasmic binding protein-like II"/>
    <property type="match status" value="1"/>
</dbReference>
<feature type="region of interest" description="Disordered" evidence="1">
    <location>
        <begin position="326"/>
        <end position="345"/>
    </location>
</feature>
<dbReference type="InterPro" id="IPR000914">
    <property type="entry name" value="SBP_5_dom"/>
</dbReference>
<feature type="domain" description="Protein kinase" evidence="2">
    <location>
        <begin position="739"/>
        <end position="1002"/>
    </location>
</feature>
<dbReference type="Pfam" id="PF00496">
    <property type="entry name" value="SBP_bac_5"/>
    <property type="match status" value="1"/>
</dbReference>
<dbReference type="GO" id="GO:0004672">
    <property type="term" value="F:protein kinase activity"/>
    <property type="evidence" value="ECO:0007669"/>
    <property type="project" value="InterPro"/>
</dbReference>
<evidence type="ECO:0000256" key="1">
    <source>
        <dbReference type="SAM" id="MobiDB-lite"/>
    </source>
</evidence>
<dbReference type="InterPro" id="IPR011009">
    <property type="entry name" value="Kinase-like_dom_sf"/>
</dbReference>
<organism evidence="3 4">
    <name type="scientific">Haloferax gibbonsii</name>
    <dbReference type="NCBI Taxonomy" id="35746"/>
    <lineage>
        <taxon>Archaea</taxon>
        <taxon>Methanobacteriati</taxon>
        <taxon>Methanobacteriota</taxon>
        <taxon>Stenosarchaea group</taxon>
        <taxon>Halobacteria</taxon>
        <taxon>Halobacteriales</taxon>
        <taxon>Haloferacaceae</taxon>
        <taxon>Haloferax</taxon>
    </lineage>
</organism>
<evidence type="ECO:0000259" key="2">
    <source>
        <dbReference type="PROSITE" id="PS50011"/>
    </source>
</evidence>
<accession>A0A871BHY6</accession>
<feature type="compositionally biased region" description="Polar residues" evidence="1">
    <location>
        <begin position="576"/>
        <end position="587"/>
    </location>
</feature>
<feature type="compositionally biased region" description="Acidic residues" evidence="1">
    <location>
        <begin position="690"/>
        <end position="700"/>
    </location>
</feature>